<proteinExistence type="predicted"/>
<accession>H6N780</accession>
<dbReference type="OrthoDB" id="9823482at2"/>
<dbReference type="AlphaFoldDB" id="H6N780"/>
<dbReference type="KEGG" id="mhe:MHC_03210"/>
<keyword evidence="2" id="KW-1185">Reference proteome</keyword>
<dbReference type="Proteomes" id="UP000009135">
    <property type="component" value="Chromosome"/>
</dbReference>
<sequence length="212" mass="23634">MSLPFAAKAGLGMAAAGGTGVVGWQIASYMNIKETVSSRLAKKGRKMTTSEEGWKKLLTFYKAEKDNAISGLDKDKISHTDIEKWCAKKASKLAYEVSDSDLLLTESWCSEPKTVLEHITTMGKRKLSTESSTNGDQSTWTANVSSYKSGKGDNYKIQQNGNSTWTDVEKNNVTEDLMKKWCTDRETKHFKHEKDTLFDTYIQWCVTSSSGV</sequence>
<name>H6N780_MYCHN</name>
<dbReference type="HOGENOM" id="CLU_098620_2_0_14"/>
<gene>
    <name evidence="1" type="ordered locus">MHC_03210</name>
</gene>
<protein>
    <submittedName>
        <fullName evidence="1">Uncharacterized protein</fullName>
    </submittedName>
</protein>
<dbReference type="STRING" id="1111676.MHC_03210"/>
<evidence type="ECO:0000313" key="1">
    <source>
        <dbReference type="EMBL" id="AEW45502.1"/>
    </source>
</evidence>
<reference evidence="1 2" key="1">
    <citation type="journal article" date="2012" name="J. Bacteriol.">
        <title>Complete genome sequence of Mycoplasma haemocanis strain Illinois.</title>
        <authorList>
            <person name="do Nascimento N.C."/>
            <person name="Guimaraes A.M."/>
            <person name="Santos A.P."/>
            <person name="Sanmiguel P.J."/>
            <person name="Messick J.B."/>
        </authorList>
    </citation>
    <scope>NUCLEOTIDE SEQUENCE [LARGE SCALE GENOMIC DNA]</scope>
    <source>
        <strain evidence="1 2">Illinois</strain>
    </source>
</reference>
<dbReference type="EMBL" id="CP003199">
    <property type="protein sequence ID" value="AEW45502.1"/>
    <property type="molecule type" value="Genomic_DNA"/>
</dbReference>
<organism evidence="1 2">
    <name type="scientific">Mycoplasma haemocanis (strain Illinois)</name>
    <dbReference type="NCBI Taxonomy" id="1111676"/>
    <lineage>
        <taxon>Bacteria</taxon>
        <taxon>Bacillati</taxon>
        <taxon>Mycoplasmatota</taxon>
        <taxon>Mollicutes</taxon>
        <taxon>Mycoplasmataceae</taxon>
        <taxon>Mycoplasma</taxon>
    </lineage>
</organism>
<evidence type="ECO:0000313" key="2">
    <source>
        <dbReference type="Proteomes" id="UP000009135"/>
    </source>
</evidence>